<feature type="region of interest" description="Disordered" evidence="1">
    <location>
        <begin position="30"/>
        <end position="65"/>
    </location>
</feature>
<evidence type="ECO:0000313" key="2">
    <source>
        <dbReference type="EMBL" id="WVY94104.1"/>
    </source>
</evidence>
<gene>
    <name evidence="2" type="ORF">V8G54_033192</name>
</gene>
<sequence>MPRRGFHGMFQLLWRLKEPVLDAGEVGGIARREASQGSQERDKAGGEGGRWGHCRGIREDESSEIDTGERDKTWWCRATKPGIGYKFNVTEYSSMFFFFMAL</sequence>
<organism evidence="2 3">
    <name type="scientific">Vigna mungo</name>
    <name type="common">Black gram</name>
    <name type="synonym">Phaseolus mungo</name>
    <dbReference type="NCBI Taxonomy" id="3915"/>
    <lineage>
        <taxon>Eukaryota</taxon>
        <taxon>Viridiplantae</taxon>
        <taxon>Streptophyta</taxon>
        <taxon>Embryophyta</taxon>
        <taxon>Tracheophyta</taxon>
        <taxon>Spermatophyta</taxon>
        <taxon>Magnoliopsida</taxon>
        <taxon>eudicotyledons</taxon>
        <taxon>Gunneridae</taxon>
        <taxon>Pentapetalae</taxon>
        <taxon>rosids</taxon>
        <taxon>fabids</taxon>
        <taxon>Fabales</taxon>
        <taxon>Fabaceae</taxon>
        <taxon>Papilionoideae</taxon>
        <taxon>50 kb inversion clade</taxon>
        <taxon>NPAAA clade</taxon>
        <taxon>indigoferoid/millettioid clade</taxon>
        <taxon>Phaseoleae</taxon>
        <taxon>Vigna</taxon>
    </lineage>
</organism>
<accession>A0AAQ3MMI1</accession>
<protein>
    <submittedName>
        <fullName evidence="2">Uncharacterized protein</fullName>
    </submittedName>
</protein>
<reference evidence="2 3" key="1">
    <citation type="journal article" date="2023" name="Life. Sci Alliance">
        <title>Evolutionary insights into 3D genome organization and epigenetic landscape of Vigna mungo.</title>
        <authorList>
            <person name="Junaid A."/>
            <person name="Singh B."/>
            <person name="Bhatia S."/>
        </authorList>
    </citation>
    <scope>NUCLEOTIDE SEQUENCE [LARGE SCALE GENOMIC DNA]</scope>
    <source>
        <strain evidence="2">Urdbean</strain>
    </source>
</reference>
<proteinExistence type="predicted"/>
<evidence type="ECO:0000256" key="1">
    <source>
        <dbReference type="SAM" id="MobiDB-lite"/>
    </source>
</evidence>
<name>A0AAQ3MMI1_VIGMU</name>
<dbReference type="AlphaFoldDB" id="A0AAQ3MMI1"/>
<dbReference type="Proteomes" id="UP001374535">
    <property type="component" value="Chromosome 10"/>
</dbReference>
<feature type="compositionally biased region" description="Basic and acidic residues" evidence="1">
    <location>
        <begin position="30"/>
        <end position="45"/>
    </location>
</feature>
<evidence type="ECO:0000313" key="3">
    <source>
        <dbReference type="Proteomes" id="UP001374535"/>
    </source>
</evidence>
<keyword evidence="3" id="KW-1185">Reference proteome</keyword>
<dbReference type="EMBL" id="CP144691">
    <property type="protein sequence ID" value="WVY94104.1"/>
    <property type="molecule type" value="Genomic_DNA"/>
</dbReference>